<dbReference type="InterPro" id="IPR023213">
    <property type="entry name" value="CAT-like_dom_sf"/>
</dbReference>
<comment type="caution">
    <text evidence="4">The sequence shown here is derived from an EMBL/GenBank/DDBJ whole genome shotgun (WGS) entry which is preliminary data.</text>
</comment>
<proteinExistence type="predicted"/>
<keyword evidence="2" id="KW-0012">Acyltransferase</keyword>
<dbReference type="InterPro" id="IPR051504">
    <property type="entry name" value="Plant_metabolite_acyltrans"/>
</dbReference>
<gene>
    <name evidence="4" type="ORF">J5N97_006942</name>
</gene>
<feature type="region of interest" description="Disordered" evidence="3">
    <location>
        <begin position="1"/>
        <end position="22"/>
    </location>
</feature>
<feature type="compositionally biased region" description="Polar residues" evidence="3">
    <location>
        <begin position="1"/>
        <end position="12"/>
    </location>
</feature>
<evidence type="ECO:0000256" key="2">
    <source>
        <dbReference type="ARBA" id="ARBA00023315"/>
    </source>
</evidence>
<dbReference type="GO" id="GO:0016747">
    <property type="term" value="F:acyltransferase activity, transferring groups other than amino-acyl groups"/>
    <property type="evidence" value="ECO:0007669"/>
    <property type="project" value="UniProtKB-ARBA"/>
</dbReference>
<sequence>MRQRNDGATTSENPPPPPPPSTFVSVSAHAWIHFLRAKNVKPDDNSHEDSTSLCFLVDCRRHLDPPPGEEYLGNCVVGCEARTKVSEILSKGGFARACSAIQRAIEERVRDPLRGCENWAEEMMKARAMERMANIVASPRFKVYEVSDFGWGRPCKVELLPMNHEGEIVLFGAREEGGVQVSVALDPACMDAFASKFTQGFGP</sequence>
<evidence type="ECO:0000313" key="4">
    <source>
        <dbReference type="EMBL" id="KAJ0988586.1"/>
    </source>
</evidence>
<reference evidence="4" key="2">
    <citation type="journal article" date="2022" name="Hortic Res">
        <title>The genome of Dioscorea zingiberensis sheds light on the biosynthesis, origin and evolution of the medicinally important diosgenin saponins.</title>
        <authorList>
            <person name="Li Y."/>
            <person name="Tan C."/>
            <person name="Li Z."/>
            <person name="Guo J."/>
            <person name="Li S."/>
            <person name="Chen X."/>
            <person name="Wang C."/>
            <person name="Dai X."/>
            <person name="Yang H."/>
            <person name="Song W."/>
            <person name="Hou L."/>
            <person name="Xu J."/>
            <person name="Tong Z."/>
            <person name="Xu A."/>
            <person name="Yuan X."/>
            <person name="Wang W."/>
            <person name="Yang Q."/>
            <person name="Chen L."/>
            <person name="Sun Z."/>
            <person name="Wang K."/>
            <person name="Pan B."/>
            <person name="Chen J."/>
            <person name="Bao Y."/>
            <person name="Liu F."/>
            <person name="Qi X."/>
            <person name="Gang D.R."/>
            <person name="Wen J."/>
            <person name="Li J."/>
        </authorList>
    </citation>
    <scope>NUCLEOTIDE SEQUENCE</scope>
    <source>
        <strain evidence="4">Dzin_1.0</strain>
    </source>
</reference>
<dbReference type="OrthoDB" id="683650at2759"/>
<dbReference type="PANTHER" id="PTHR31625">
    <property type="match status" value="1"/>
</dbReference>
<accession>A0A9D5DB30</accession>
<keyword evidence="5" id="KW-1185">Reference proteome</keyword>
<dbReference type="AlphaFoldDB" id="A0A9D5DB30"/>
<evidence type="ECO:0000313" key="5">
    <source>
        <dbReference type="Proteomes" id="UP001085076"/>
    </source>
</evidence>
<keyword evidence="1" id="KW-0808">Transferase</keyword>
<dbReference type="Pfam" id="PF02458">
    <property type="entry name" value="Transferase"/>
    <property type="match status" value="1"/>
</dbReference>
<dbReference type="EMBL" id="JAGGNH010000001">
    <property type="protein sequence ID" value="KAJ0988586.1"/>
    <property type="molecule type" value="Genomic_DNA"/>
</dbReference>
<reference evidence="4" key="1">
    <citation type="submission" date="2021-03" db="EMBL/GenBank/DDBJ databases">
        <authorList>
            <person name="Li Z."/>
            <person name="Yang C."/>
        </authorList>
    </citation>
    <scope>NUCLEOTIDE SEQUENCE</scope>
    <source>
        <strain evidence="4">Dzin_1.0</strain>
        <tissue evidence="4">Leaf</tissue>
    </source>
</reference>
<evidence type="ECO:0000256" key="1">
    <source>
        <dbReference type="ARBA" id="ARBA00022679"/>
    </source>
</evidence>
<name>A0A9D5DB30_9LILI</name>
<protein>
    <submittedName>
        <fullName evidence="4">Uncharacterized protein</fullName>
    </submittedName>
</protein>
<dbReference type="Proteomes" id="UP001085076">
    <property type="component" value="Miscellaneous, Linkage group lg01"/>
</dbReference>
<dbReference type="Gene3D" id="3.30.559.10">
    <property type="entry name" value="Chloramphenicol acetyltransferase-like domain"/>
    <property type="match status" value="1"/>
</dbReference>
<evidence type="ECO:0000256" key="3">
    <source>
        <dbReference type="SAM" id="MobiDB-lite"/>
    </source>
</evidence>
<organism evidence="4 5">
    <name type="scientific">Dioscorea zingiberensis</name>
    <dbReference type="NCBI Taxonomy" id="325984"/>
    <lineage>
        <taxon>Eukaryota</taxon>
        <taxon>Viridiplantae</taxon>
        <taxon>Streptophyta</taxon>
        <taxon>Embryophyta</taxon>
        <taxon>Tracheophyta</taxon>
        <taxon>Spermatophyta</taxon>
        <taxon>Magnoliopsida</taxon>
        <taxon>Liliopsida</taxon>
        <taxon>Dioscoreales</taxon>
        <taxon>Dioscoreaceae</taxon>
        <taxon>Dioscorea</taxon>
    </lineage>
</organism>